<feature type="domain" description="DJ-1/PfpI" evidence="1">
    <location>
        <begin position="31"/>
        <end position="191"/>
    </location>
</feature>
<evidence type="ECO:0000313" key="2">
    <source>
        <dbReference type="EMBL" id="SOY29441.1"/>
    </source>
</evidence>
<dbReference type="PANTHER" id="PTHR48094:SF12">
    <property type="entry name" value="PARKINSON DISEASE PROTEIN 7 HOMOLOG"/>
    <property type="match status" value="1"/>
</dbReference>
<dbReference type="AlphaFoldDB" id="A0A2K4ZG52"/>
<accession>A0A2K4ZG52</accession>
<sequence length="216" mass="23599">MISLTFLWKNGINVADIFPNREKKERNKQMKKIAVFFGEGYEEIEALTVVDICRRCGLEVSMISITEEGMVRGSHGINVQMDRTFSEAEFETYDMLVLPGGMPGTKNLEAHEELMAQVDAFYAAGKYIGAICAAPSIFGHRGILKGRNACSYPSFESHLEGAEVTAGPVEISDHVVTSRGMGTAIDFALAIAGIFCGEEKAAEMAESIVYGGNRKR</sequence>
<dbReference type="Proteomes" id="UP000236311">
    <property type="component" value="Unassembled WGS sequence"/>
</dbReference>
<dbReference type="InterPro" id="IPR002818">
    <property type="entry name" value="DJ-1/PfpI"/>
</dbReference>
<evidence type="ECO:0000313" key="3">
    <source>
        <dbReference type="Proteomes" id="UP000236311"/>
    </source>
</evidence>
<dbReference type="CDD" id="cd03135">
    <property type="entry name" value="GATase1_DJ-1"/>
    <property type="match status" value="1"/>
</dbReference>
<dbReference type="InterPro" id="IPR050325">
    <property type="entry name" value="Prot/Nucl_acid_deglycase"/>
</dbReference>
<organism evidence="2 3">
    <name type="scientific">Acetatifactor muris</name>
    <dbReference type="NCBI Taxonomy" id="879566"/>
    <lineage>
        <taxon>Bacteria</taxon>
        <taxon>Bacillati</taxon>
        <taxon>Bacillota</taxon>
        <taxon>Clostridia</taxon>
        <taxon>Lachnospirales</taxon>
        <taxon>Lachnospiraceae</taxon>
        <taxon>Acetatifactor</taxon>
    </lineage>
</organism>
<dbReference type="InterPro" id="IPR006287">
    <property type="entry name" value="DJ-1"/>
</dbReference>
<name>A0A2K4ZG52_9FIRM</name>
<dbReference type="PANTHER" id="PTHR48094">
    <property type="entry name" value="PROTEIN/NUCLEIC ACID DEGLYCASE DJ-1-RELATED"/>
    <property type="match status" value="1"/>
</dbReference>
<protein>
    <submittedName>
        <fullName evidence="2">Chaperone protein YajL</fullName>
    </submittedName>
</protein>
<evidence type="ECO:0000259" key="1">
    <source>
        <dbReference type="Pfam" id="PF01965"/>
    </source>
</evidence>
<proteinExistence type="predicted"/>
<gene>
    <name evidence="2" type="primary">yajL</name>
    <name evidence="2" type="ORF">AMURIS_02161</name>
</gene>
<dbReference type="GO" id="GO:0005737">
    <property type="term" value="C:cytoplasm"/>
    <property type="evidence" value="ECO:0007669"/>
    <property type="project" value="TreeGrafter"/>
</dbReference>
<dbReference type="Pfam" id="PF01965">
    <property type="entry name" value="DJ-1_PfpI"/>
    <property type="match status" value="1"/>
</dbReference>
<dbReference type="SUPFAM" id="SSF52317">
    <property type="entry name" value="Class I glutamine amidotransferase-like"/>
    <property type="match status" value="1"/>
</dbReference>
<dbReference type="Gene3D" id="3.40.50.880">
    <property type="match status" value="1"/>
</dbReference>
<dbReference type="EMBL" id="OFSM01000010">
    <property type="protein sequence ID" value="SOY29441.1"/>
    <property type="molecule type" value="Genomic_DNA"/>
</dbReference>
<dbReference type="NCBIfam" id="TIGR01383">
    <property type="entry name" value="not_thiJ"/>
    <property type="match status" value="1"/>
</dbReference>
<keyword evidence="3" id="KW-1185">Reference proteome</keyword>
<reference evidence="2 3" key="1">
    <citation type="submission" date="2018-01" db="EMBL/GenBank/DDBJ databases">
        <authorList>
            <person name="Gaut B.S."/>
            <person name="Morton B.R."/>
            <person name="Clegg M.T."/>
            <person name="Duvall M.R."/>
        </authorList>
    </citation>
    <scope>NUCLEOTIDE SEQUENCE [LARGE SCALE GENOMIC DNA]</scope>
    <source>
        <strain evidence="2">GP69</strain>
    </source>
</reference>
<dbReference type="InterPro" id="IPR029062">
    <property type="entry name" value="Class_I_gatase-like"/>
</dbReference>